<name>A0A0T6B5A5_9SCAR</name>
<keyword evidence="3" id="KW-1185">Reference proteome</keyword>
<dbReference type="Proteomes" id="UP000051574">
    <property type="component" value="Unassembled WGS sequence"/>
</dbReference>
<proteinExistence type="predicted"/>
<feature type="compositionally biased region" description="Polar residues" evidence="1">
    <location>
        <begin position="361"/>
        <end position="385"/>
    </location>
</feature>
<comment type="caution">
    <text evidence="2">The sequence shown here is derived from an EMBL/GenBank/DDBJ whole genome shotgun (WGS) entry which is preliminary data.</text>
</comment>
<gene>
    <name evidence="2" type="ORF">AMK59_4532</name>
</gene>
<sequence length="660" mass="74863">MNYKNWDNRRGNRGRGRGNGWNWRGRGHRMPMANTFLPNIGWTNSSTNYNHYRLPHHEPNGYYYPRYPKSSSVPINSIMTKTTSPLPGSEEYTQNKIQQTSDLIKRQLNIDSETCSANDVDFPSNLDYSECSNNNSETLLQENLNVDSPSRLTDSKRTTKQITKRNKSPELIDVQEIHDKIIKHISNLSYSKKMNLVNQSTSGYDIAIQEVQRQKRLELSRALRDMSKRQAQSSDDGEVINSIIPDIGIKIENLPNDIIAELSNSLNLHLDDHIPCLVDPEACFKQAEEILNVNCFEGDDDPTLKFFEHNLMINQSMNSQIGGGNEAFENIAKNTIPVIDNNLLDKQQPEYPLIRNTSFQNNQLHEPPTSSQIQTSKSFIEGTTSQDDHEKSDEDYARDLEFNNFCFENFDFNKSYLVPAKPQIQEFSDTSTASITPKISVRKDILLETNISDETQHMRKSETISFSKADLPLSVESPSGNTKSVSSSDTSHLLIQCDNNLPETQTINEFTSINQNVINELLDLNRIERESNADRDTTNMTPNNTSNLQNAEFASHIKESSPLLNQQEAPIVESTNSDILSQSGNQASPNVNQFSQNLEYCTQKRWRSPGEKKMMADIQGKASVIVNAVNMNVESKQYYPNLDDNVQNEPLPKLQPPIVN</sequence>
<accession>A0A0T6B5A5</accession>
<dbReference type="AlphaFoldDB" id="A0A0T6B5A5"/>
<protein>
    <submittedName>
        <fullName evidence="2">Uncharacterized protein</fullName>
    </submittedName>
</protein>
<reference evidence="2 3" key="1">
    <citation type="submission" date="2015-09" db="EMBL/GenBank/DDBJ databases">
        <title>Draft genome of the scarab beetle Oryctes borbonicus.</title>
        <authorList>
            <person name="Meyer J.M."/>
            <person name="Markov G.V."/>
            <person name="Baskaran P."/>
            <person name="Herrmann M."/>
            <person name="Sommer R.J."/>
            <person name="Roedelsperger C."/>
        </authorList>
    </citation>
    <scope>NUCLEOTIDE SEQUENCE [LARGE SCALE GENOMIC DNA]</scope>
    <source>
        <strain evidence="2">OB123</strain>
        <tissue evidence="2">Whole animal</tissue>
    </source>
</reference>
<feature type="region of interest" description="Disordered" evidence="1">
    <location>
        <begin position="361"/>
        <end position="393"/>
    </location>
</feature>
<feature type="region of interest" description="Disordered" evidence="1">
    <location>
        <begin position="641"/>
        <end position="660"/>
    </location>
</feature>
<dbReference type="EMBL" id="LJIG01009827">
    <property type="protein sequence ID" value="KRT82301.1"/>
    <property type="molecule type" value="Genomic_DNA"/>
</dbReference>
<feature type="region of interest" description="Disordered" evidence="1">
    <location>
        <begin position="1"/>
        <end position="22"/>
    </location>
</feature>
<evidence type="ECO:0000313" key="2">
    <source>
        <dbReference type="EMBL" id="KRT82301.1"/>
    </source>
</evidence>
<feature type="non-terminal residue" evidence="2">
    <location>
        <position position="660"/>
    </location>
</feature>
<feature type="compositionally biased region" description="Basic and acidic residues" evidence="1">
    <location>
        <begin position="1"/>
        <end position="10"/>
    </location>
</feature>
<organism evidence="2 3">
    <name type="scientific">Oryctes borbonicus</name>
    <dbReference type="NCBI Taxonomy" id="1629725"/>
    <lineage>
        <taxon>Eukaryota</taxon>
        <taxon>Metazoa</taxon>
        <taxon>Ecdysozoa</taxon>
        <taxon>Arthropoda</taxon>
        <taxon>Hexapoda</taxon>
        <taxon>Insecta</taxon>
        <taxon>Pterygota</taxon>
        <taxon>Neoptera</taxon>
        <taxon>Endopterygota</taxon>
        <taxon>Coleoptera</taxon>
        <taxon>Polyphaga</taxon>
        <taxon>Scarabaeiformia</taxon>
        <taxon>Scarabaeidae</taxon>
        <taxon>Dynastinae</taxon>
        <taxon>Oryctes</taxon>
    </lineage>
</organism>
<dbReference type="OrthoDB" id="10002522at2759"/>
<evidence type="ECO:0000256" key="1">
    <source>
        <dbReference type="SAM" id="MobiDB-lite"/>
    </source>
</evidence>
<evidence type="ECO:0000313" key="3">
    <source>
        <dbReference type="Proteomes" id="UP000051574"/>
    </source>
</evidence>